<evidence type="ECO:0000313" key="5">
    <source>
        <dbReference type="EMBL" id="ETJ30276.1"/>
    </source>
</evidence>
<organism evidence="5">
    <name type="scientific">human gut metagenome</name>
    <dbReference type="NCBI Taxonomy" id="408170"/>
    <lineage>
        <taxon>unclassified sequences</taxon>
        <taxon>metagenomes</taxon>
        <taxon>organismal metagenomes</taxon>
    </lineage>
</organism>
<keyword evidence="3" id="KW-0843">Virulence</keyword>
<feature type="non-terminal residue" evidence="5">
    <location>
        <position position="1"/>
    </location>
</feature>
<proteinExistence type="predicted"/>
<dbReference type="Pfam" id="PF06511">
    <property type="entry name" value="T3SS_TC"/>
    <property type="match status" value="1"/>
</dbReference>
<evidence type="ECO:0000256" key="4">
    <source>
        <dbReference type="ARBA" id="ARBA00023054"/>
    </source>
</evidence>
<dbReference type="EMBL" id="AZMM01015208">
    <property type="protein sequence ID" value="ETJ30276.1"/>
    <property type="molecule type" value="Genomic_DNA"/>
</dbReference>
<dbReference type="InterPro" id="IPR009483">
    <property type="entry name" value="IpaD/BipD/SipD"/>
</dbReference>
<accession>W1XJJ9</accession>
<keyword evidence="4" id="KW-0175">Coiled coil</keyword>
<sequence length="46" mass="5180">AENMKTDVQVITTKYSTANSTYDTIIKLLSSTITALFDSAKDYLRF</sequence>
<evidence type="ECO:0000256" key="2">
    <source>
        <dbReference type="ARBA" id="ARBA00022525"/>
    </source>
</evidence>
<comment type="caution">
    <text evidence="5">The sequence shown here is derived from an EMBL/GenBank/DDBJ whole genome shotgun (WGS) entry which is preliminary data.</text>
</comment>
<reference evidence="5" key="1">
    <citation type="submission" date="2013-12" db="EMBL/GenBank/DDBJ databases">
        <title>A Varibaculum cambriense genome reconstructed from a premature infant gut community with otherwise low bacterial novelty that shifts toward anaerobic metabolism during the third week of life.</title>
        <authorList>
            <person name="Brown C.T."/>
            <person name="Sharon I."/>
            <person name="Thomas B.C."/>
            <person name="Castelle C.J."/>
            <person name="Morowitz M.J."/>
            <person name="Banfield J.F."/>
        </authorList>
    </citation>
    <scope>NUCLEOTIDE SEQUENCE</scope>
</reference>
<evidence type="ECO:0000256" key="3">
    <source>
        <dbReference type="ARBA" id="ARBA00023026"/>
    </source>
</evidence>
<comment type="subcellular location">
    <subcellularLocation>
        <location evidence="1">Secreted</location>
    </subcellularLocation>
</comment>
<name>W1XJJ9_9ZZZZ</name>
<protein>
    <submittedName>
        <fullName evidence="5">Type III effector protein SipD</fullName>
    </submittedName>
</protein>
<dbReference type="Gene3D" id="1.20.1710.10">
    <property type="entry name" value="IpaD-like"/>
    <property type="match status" value="1"/>
</dbReference>
<dbReference type="AlphaFoldDB" id="W1XJJ9"/>
<dbReference type="SUPFAM" id="SSF140693">
    <property type="entry name" value="IpaD-like"/>
    <property type="match status" value="1"/>
</dbReference>
<keyword evidence="2" id="KW-0964">Secreted</keyword>
<gene>
    <name evidence="5" type="ORF">Q604_UNBC15208G0001</name>
</gene>
<evidence type="ECO:0000256" key="1">
    <source>
        <dbReference type="ARBA" id="ARBA00004613"/>
    </source>
</evidence>
<dbReference type="GO" id="GO:0005576">
    <property type="term" value="C:extracellular region"/>
    <property type="evidence" value="ECO:0007669"/>
    <property type="project" value="UniProtKB-SubCell"/>
</dbReference>
<dbReference type="InterPro" id="IPR036708">
    <property type="entry name" value="BipD-like_sf"/>
</dbReference>